<feature type="transmembrane region" description="Helical" evidence="1">
    <location>
        <begin position="331"/>
        <end position="352"/>
    </location>
</feature>
<evidence type="ECO:0000313" key="2">
    <source>
        <dbReference type="EMBL" id="KGA16059.1"/>
    </source>
</evidence>
<organism evidence="2">
    <name type="scientific">freshwater metagenome</name>
    <dbReference type="NCBI Taxonomy" id="449393"/>
    <lineage>
        <taxon>unclassified sequences</taxon>
        <taxon>metagenomes</taxon>
        <taxon>ecological metagenomes</taxon>
    </lineage>
</organism>
<keyword evidence="1" id="KW-0812">Transmembrane</keyword>
<accession>A0A094Q1Z3</accession>
<feature type="transmembrane region" description="Helical" evidence="1">
    <location>
        <begin position="137"/>
        <end position="156"/>
    </location>
</feature>
<feature type="transmembrane region" description="Helical" evidence="1">
    <location>
        <begin position="201"/>
        <end position="220"/>
    </location>
</feature>
<gene>
    <name evidence="2" type="ORF">GM50_15545</name>
</gene>
<evidence type="ECO:0000256" key="1">
    <source>
        <dbReference type="SAM" id="Phobius"/>
    </source>
</evidence>
<feature type="transmembrane region" description="Helical" evidence="1">
    <location>
        <begin position="302"/>
        <end position="325"/>
    </location>
</feature>
<feature type="transmembrane region" description="Helical" evidence="1">
    <location>
        <begin position="70"/>
        <end position="91"/>
    </location>
</feature>
<feature type="transmembrane region" description="Helical" evidence="1">
    <location>
        <begin position="168"/>
        <end position="189"/>
    </location>
</feature>
<keyword evidence="1" id="KW-0472">Membrane</keyword>
<feature type="transmembrane region" description="Helical" evidence="1">
    <location>
        <begin position="12"/>
        <end position="35"/>
    </location>
</feature>
<dbReference type="Pfam" id="PF19877">
    <property type="entry name" value="DUF6350"/>
    <property type="match status" value="1"/>
</dbReference>
<dbReference type="AlphaFoldDB" id="A0A094Q1Z3"/>
<sequence length="360" mass="38510">MLQRVLGVTFAQALRSAAIVILPLAFITLIAWATAGSATGTTSDPIRAAMWIWLGAHHVHFDLALSPSGVAGYLSYLPIGGLLLPIVALRAGFKRVISKLDGEYPNLTGARLFFALFYAILTSLIAFFASSAGVKPLWWMAAVFAFLIAFGSSLIADRSISLAMPVILALRIVAILLAFGFLIFTISFFANFDQATLLTKVLAPGFFGSILLLILNLLYLPNVALAGLSYVSGAGFAVGAGTHLSPLTQDIGQIPALPLLAALPVNSNKLLLTLSIVIIALGVLLGYWGISLQERTSWQSFFILMVMLTLLAYLASGSLITQAMSAVGLSIWQFILFVGGQLLIGLLAFKFIPRMKIFSR</sequence>
<name>A0A094Q1Z3_9ZZZZ</name>
<dbReference type="EMBL" id="JNSK01000076">
    <property type="protein sequence ID" value="KGA16059.1"/>
    <property type="molecule type" value="Genomic_DNA"/>
</dbReference>
<feature type="transmembrane region" description="Helical" evidence="1">
    <location>
        <begin position="112"/>
        <end position="131"/>
    </location>
</feature>
<keyword evidence="1" id="KW-1133">Transmembrane helix</keyword>
<feature type="transmembrane region" description="Helical" evidence="1">
    <location>
        <begin position="227"/>
        <end position="245"/>
    </location>
</feature>
<protein>
    <submittedName>
        <fullName evidence="2">Uncharacterized protein</fullName>
    </submittedName>
</protein>
<dbReference type="InterPro" id="IPR045931">
    <property type="entry name" value="DUF6350"/>
</dbReference>
<feature type="transmembrane region" description="Helical" evidence="1">
    <location>
        <begin position="270"/>
        <end position="290"/>
    </location>
</feature>
<comment type="caution">
    <text evidence="2">The sequence shown here is derived from an EMBL/GenBank/DDBJ whole genome shotgun (WGS) entry which is preliminary data.</text>
</comment>
<reference evidence="2" key="1">
    <citation type="submission" date="2014-05" db="EMBL/GenBank/DDBJ databases">
        <title>Key roles for freshwater Actinobacteria revealed by deep metagenomic sequencing.</title>
        <authorList>
            <person name="Ghai R."/>
            <person name="Mizuno C.M."/>
            <person name="Picazo A."/>
            <person name="Camacho A."/>
            <person name="Rodriguez-Valera F."/>
        </authorList>
    </citation>
    <scope>NUCLEOTIDE SEQUENCE</scope>
</reference>
<proteinExistence type="predicted"/>